<organism evidence="1 2">
    <name type="scientific">Solanum commersonii</name>
    <name type="common">Commerson's wild potato</name>
    <name type="synonym">Commerson's nightshade</name>
    <dbReference type="NCBI Taxonomy" id="4109"/>
    <lineage>
        <taxon>Eukaryota</taxon>
        <taxon>Viridiplantae</taxon>
        <taxon>Streptophyta</taxon>
        <taxon>Embryophyta</taxon>
        <taxon>Tracheophyta</taxon>
        <taxon>Spermatophyta</taxon>
        <taxon>Magnoliopsida</taxon>
        <taxon>eudicotyledons</taxon>
        <taxon>Gunneridae</taxon>
        <taxon>Pentapetalae</taxon>
        <taxon>asterids</taxon>
        <taxon>lamiids</taxon>
        <taxon>Solanales</taxon>
        <taxon>Solanaceae</taxon>
        <taxon>Solanoideae</taxon>
        <taxon>Solaneae</taxon>
        <taxon>Solanum</taxon>
    </lineage>
</organism>
<accession>A0A9J5YIE2</accession>
<name>A0A9J5YIE2_SOLCO</name>
<protein>
    <submittedName>
        <fullName evidence="1">Uncharacterized protein</fullName>
    </submittedName>
</protein>
<gene>
    <name evidence="1" type="ORF">H5410_030778</name>
</gene>
<dbReference type="AlphaFoldDB" id="A0A9J5YIE2"/>
<evidence type="ECO:0000313" key="1">
    <source>
        <dbReference type="EMBL" id="KAG5599408.1"/>
    </source>
</evidence>
<comment type="caution">
    <text evidence="1">The sequence shown here is derived from an EMBL/GenBank/DDBJ whole genome shotgun (WGS) entry which is preliminary data.</text>
</comment>
<feature type="non-terminal residue" evidence="1">
    <location>
        <position position="59"/>
    </location>
</feature>
<keyword evidence="2" id="KW-1185">Reference proteome</keyword>
<feature type="non-terminal residue" evidence="1">
    <location>
        <position position="1"/>
    </location>
</feature>
<evidence type="ECO:0000313" key="2">
    <source>
        <dbReference type="Proteomes" id="UP000824120"/>
    </source>
</evidence>
<dbReference type="Proteomes" id="UP000824120">
    <property type="component" value="Chromosome 6"/>
</dbReference>
<sequence length="59" mass="6441">FGLTLVNIRGSDAQNRILRVLLVSGDDFRLGEVLVKETLDVGFDSSIKSITSTLVVLHI</sequence>
<dbReference type="EMBL" id="JACXVP010000006">
    <property type="protein sequence ID" value="KAG5599408.1"/>
    <property type="molecule type" value="Genomic_DNA"/>
</dbReference>
<reference evidence="1 2" key="1">
    <citation type="submission" date="2020-09" db="EMBL/GenBank/DDBJ databases">
        <title>De no assembly of potato wild relative species, Solanum commersonii.</title>
        <authorList>
            <person name="Cho K."/>
        </authorList>
    </citation>
    <scope>NUCLEOTIDE SEQUENCE [LARGE SCALE GENOMIC DNA]</scope>
    <source>
        <strain evidence="1">LZ3.2</strain>
        <tissue evidence="1">Leaf</tissue>
    </source>
</reference>
<proteinExistence type="predicted"/>